<evidence type="ECO:0000256" key="4">
    <source>
        <dbReference type="ARBA" id="ARBA00023136"/>
    </source>
</evidence>
<name>N1PQ35_DOTSN</name>
<keyword evidence="7" id="KW-0732">Signal</keyword>
<comment type="similarity">
    <text evidence="5">Belongs to the SAT4 family.</text>
</comment>
<protein>
    <recommendedName>
        <fullName evidence="8">Rhodopsin domain-containing protein</fullName>
    </recommendedName>
</protein>
<dbReference type="InterPro" id="IPR052337">
    <property type="entry name" value="SAT4-like"/>
</dbReference>
<evidence type="ECO:0000313" key="9">
    <source>
        <dbReference type="EMBL" id="EME45043.1"/>
    </source>
</evidence>
<dbReference type="PANTHER" id="PTHR33048">
    <property type="entry name" value="PTH11-LIKE INTEGRAL MEMBRANE PROTEIN (AFU_ORTHOLOGUE AFUA_5G11245)"/>
    <property type="match status" value="1"/>
</dbReference>
<feature type="signal peptide" evidence="7">
    <location>
        <begin position="1"/>
        <end position="23"/>
    </location>
</feature>
<evidence type="ECO:0000256" key="5">
    <source>
        <dbReference type="ARBA" id="ARBA00038359"/>
    </source>
</evidence>
<dbReference type="InterPro" id="IPR049326">
    <property type="entry name" value="Rhodopsin_dom_fungi"/>
</dbReference>
<evidence type="ECO:0000256" key="1">
    <source>
        <dbReference type="ARBA" id="ARBA00004141"/>
    </source>
</evidence>
<feature type="transmembrane region" description="Helical" evidence="6">
    <location>
        <begin position="130"/>
        <end position="154"/>
    </location>
</feature>
<dbReference type="GO" id="GO:0016020">
    <property type="term" value="C:membrane"/>
    <property type="evidence" value="ECO:0007669"/>
    <property type="project" value="UniProtKB-SubCell"/>
</dbReference>
<evidence type="ECO:0000256" key="2">
    <source>
        <dbReference type="ARBA" id="ARBA00022692"/>
    </source>
</evidence>
<accession>N1PQ35</accession>
<feature type="transmembrane region" description="Helical" evidence="6">
    <location>
        <begin position="329"/>
        <end position="357"/>
    </location>
</feature>
<dbReference type="OMA" id="CIRMRYI"/>
<sequence length="362" mass="39583">MGRRSSRLLFVAALALVVIPVSPQSGVNQTAASLPECATDCSVQVGCDPISSCLCDSGIANALTACITTACSPADAVEAKKSQAETCDYPVRDLADTGIAVCWALFTVAILFSIFRVVSRSKVWGGAGYWWDDWMLLICLLPTIGITVAGYLAYQNGLGKDYWEVGIPGIETSLKYFFIGQPLYIAVVFGTKISLVLLYLRIFLTDARALRVICWIVVSALGMCLVAFEFATIFQCIPIRYNWTKFDGGMGHCTDRQAQVYAVAGVNILFDILVIFMPLRHILKLGISPMKKAGICSVFLVGVVVIACSCVRLHYLVRYGSGDNITYNYTYIAIWSLIEVHLSIVCVCMPATAGLAYRTWKF</sequence>
<evidence type="ECO:0000256" key="6">
    <source>
        <dbReference type="SAM" id="Phobius"/>
    </source>
</evidence>
<gene>
    <name evidence="9" type="ORF">DOTSEDRAFT_149838</name>
</gene>
<evidence type="ECO:0000256" key="7">
    <source>
        <dbReference type="SAM" id="SignalP"/>
    </source>
</evidence>
<feature type="domain" description="Rhodopsin" evidence="8">
    <location>
        <begin position="116"/>
        <end position="355"/>
    </location>
</feature>
<dbReference type="EMBL" id="KB446538">
    <property type="protein sequence ID" value="EME45043.1"/>
    <property type="molecule type" value="Genomic_DNA"/>
</dbReference>
<dbReference type="OrthoDB" id="2496787at2759"/>
<feature type="transmembrane region" description="Helical" evidence="6">
    <location>
        <begin position="174"/>
        <end position="200"/>
    </location>
</feature>
<dbReference type="PANTHER" id="PTHR33048:SF160">
    <property type="entry name" value="SAT4 FAMILY MEMBRANE PROTEIN"/>
    <property type="match status" value="1"/>
</dbReference>
<feature type="transmembrane region" description="Helical" evidence="6">
    <location>
        <begin position="98"/>
        <end position="118"/>
    </location>
</feature>
<keyword evidence="4 6" id="KW-0472">Membrane</keyword>
<feature type="chain" id="PRO_5004110005" description="Rhodopsin domain-containing protein" evidence="7">
    <location>
        <begin position="24"/>
        <end position="362"/>
    </location>
</feature>
<reference evidence="9 10" key="2">
    <citation type="journal article" date="2012" name="PLoS Pathog.">
        <title>Diverse lifestyles and strategies of plant pathogenesis encoded in the genomes of eighteen Dothideomycetes fungi.</title>
        <authorList>
            <person name="Ohm R.A."/>
            <person name="Feau N."/>
            <person name="Henrissat B."/>
            <person name="Schoch C.L."/>
            <person name="Horwitz B.A."/>
            <person name="Barry K.W."/>
            <person name="Condon B.J."/>
            <person name="Copeland A.C."/>
            <person name="Dhillon B."/>
            <person name="Glaser F."/>
            <person name="Hesse C.N."/>
            <person name="Kosti I."/>
            <person name="LaButti K."/>
            <person name="Lindquist E.A."/>
            <person name="Lucas S."/>
            <person name="Salamov A.A."/>
            <person name="Bradshaw R.E."/>
            <person name="Ciuffetti L."/>
            <person name="Hamelin R.C."/>
            <person name="Kema G.H.J."/>
            <person name="Lawrence C."/>
            <person name="Scott J.A."/>
            <person name="Spatafora J.W."/>
            <person name="Turgeon B.G."/>
            <person name="de Wit P.J.G.M."/>
            <person name="Zhong S."/>
            <person name="Goodwin S.B."/>
            <person name="Grigoriev I.V."/>
        </authorList>
    </citation>
    <scope>NUCLEOTIDE SEQUENCE [LARGE SCALE GENOMIC DNA]</scope>
    <source>
        <strain evidence="10">NZE10 / CBS 128990</strain>
    </source>
</reference>
<dbReference type="Proteomes" id="UP000016933">
    <property type="component" value="Unassembled WGS sequence"/>
</dbReference>
<organism evidence="9 10">
    <name type="scientific">Dothistroma septosporum (strain NZE10 / CBS 128990)</name>
    <name type="common">Red band needle blight fungus</name>
    <name type="synonym">Mycosphaerella pini</name>
    <dbReference type="NCBI Taxonomy" id="675120"/>
    <lineage>
        <taxon>Eukaryota</taxon>
        <taxon>Fungi</taxon>
        <taxon>Dikarya</taxon>
        <taxon>Ascomycota</taxon>
        <taxon>Pezizomycotina</taxon>
        <taxon>Dothideomycetes</taxon>
        <taxon>Dothideomycetidae</taxon>
        <taxon>Mycosphaerellales</taxon>
        <taxon>Mycosphaerellaceae</taxon>
        <taxon>Dothistroma</taxon>
    </lineage>
</organism>
<feature type="transmembrane region" description="Helical" evidence="6">
    <location>
        <begin position="212"/>
        <end position="241"/>
    </location>
</feature>
<evidence type="ECO:0000259" key="8">
    <source>
        <dbReference type="Pfam" id="PF20684"/>
    </source>
</evidence>
<dbReference type="AlphaFoldDB" id="N1PQ35"/>
<keyword evidence="10" id="KW-1185">Reference proteome</keyword>
<evidence type="ECO:0000256" key="3">
    <source>
        <dbReference type="ARBA" id="ARBA00022989"/>
    </source>
</evidence>
<feature type="transmembrane region" description="Helical" evidence="6">
    <location>
        <begin position="261"/>
        <end position="283"/>
    </location>
</feature>
<dbReference type="eggNOG" id="ENOG502SKG6">
    <property type="taxonomic scope" value="Eukaryota"/>
</dbReference>
<keyword evidence="3 6" id="KW-1133">Transmembrane helix</keyword>
<dbReference type="HOGENOM" id="CLU_028200_6_4_1"/>
<proteinExistence type="inferred from homology"/>
<feature type="transmembrane region" description="Helical" evidence="6">
    <location>
        <begin position="295"/>
        <end position="317"/>
    </location>
</feature>
<dbReference type="Pfam" id="PF20684">
    <property type="entry name" value="Fung_rhodopsin"/>
    <property type="match status" value="1"/>
</dbReference>
<keyword evidence="2 6" id="KW-0812">Transmembrane</keyword>
<reference evidence="10" key="1">
    <citation type="journal article" date="2012" name="PLoS Genet.">
        <title>The genomes of the fungal plant pathogens Cladosporium fulvum and Dothistroma septosporum reveal adaptation to different hosts and lifestyles but also signatures of common ancestry.</title>
        <authorList>
            <person name="de Wit P.J.G.M."/>
            <person name="van der Burgt A."/>
            <person name="Oekmen B."/>
            <person name="Stergiopoulos I."/>
            <person name="Abd-Elsalam K.A."/>
            <person name="Aerts A.L."/>
            <person name="Bahkali A.H."/>
            <person name="Beenen H.G."/>
            <person name="Chettri P."/>
            <person name="Cox M.P."/>
            <person name="Datema E."/>
            <person name="de Vries R.P."/>
            <person name="Dhillon B."/>
            <person name="Ganley A.R."/>
            <person name="Griffiths S.A."/>
            <person name="Guo Y."/>
            <person name="Hamelin R.C."/>
            <person name="Henrissat B."/>
            <person name="Kabir M.S."/>
            <person name="Jashni M.K."/>
            <person name="Kema G."/>
            <person name="Klaubauf S."/>
            <person name="Lapidus A."/>
            <person name="Levasseur A."/>
            <person name="Lindquist E."/>
            <person name="Mehrabi R."/>
            <person name="Ohm R.A."/>
            <person name="Owen T.J."/>
            <person name="Salamov A."/>
            <person name="Schwelm A."/>
            <person name="Schijlen E."/>
            <person name="Sun H."/>
            <person name="van den Burg H.A."/>
            <person name="van Ham R.C.H.J."/>
            <person name="Zhang S."/>
            <person name="Goodwin S.B."/>
            <person name="Grigoriev I.V."/>
            <person name="Collemare J."/>
            <person name="Bradshaw R.E."/>
        </authorList>
    </citation>
    <scope>NUCLEOTIDE SEQUENCE [LARGE SCALE GENOMIC DNA]</scope>
    <source>
        <strain evidence="10">NZE10 / CBS 128990</strain>
    </source>
</reference>
<feature type="non-terminal residue" evidence="9">
    <location>
        <position position="362"/>
    </location>
</feature>
<comment type="subcellular location">
    <subcellularLocation>
        <location evidence="1">Membrane</location>
        <topology evidence="1">Multi-pass membrane protein</topology>
    </subcellularLocation>
</comment>
<evidence type="ECO:0000313" key="10">
    <source>
        <dbReference type="Proteomes" id="UP000016933"/>
    </source>
</evidence>